<comment type="caution">
    <text evidence="1">The sequence shown here is derived from an EMBL/GenBank/DDBJ whole genome shotgun (WGS) entry which is preliminary data.</text>
</comment>
<accession>A0AAW8LWL9</accession>
<dbReference type="AlphaFoldDB" id="A0AAW8LWL9"/>
<organism evidence="1 2">
    <name type="scientific">Agrobacterium tumefaciens</name>
    <dbReference type="NCBI Taxonomy" id="358"/>
    <lineage>
        <taxon>Bacteria</taxon>
        <taxon>Pseudomonadati</taxon>
        <taxon>Pseudomonadota</taxon>
        <taxon>Alphaproteobacteria</taxon>
        <taxon>Hyphomicrobiales</taxon>
        <taxon>Rhizobiaceae</taxon>
        <taxon>Rhizobium/Agrobacterium group</taxon>
        <taxon>Agrobacterium</taxon>
        <taxon>Agrobacterium tumefaciens complex</taxon>
    </lineage>
</organism>
<sequence length="98" mass="10949">MFEMIERTTETEITFKHPFRLEALTELLGAGTYRLVVDEELIEGLSFTAYRRVATHLEIPAISIAVARRQFLQVSSAEIDEALALDGASEDVSPRVVP</sequence>
<evidence type="ECO:0000313" key="1">
    <source>
        <dbReference type="EMBL" id="MDR6703533.1"/>
    </source>
</evidence>
<evidence type="ECO:0000313" key="2">
    <source>
        <dbReference type="Proteomes" id="UP001265315"/>
    </source>
</evidence>
<protein>
    <submittedName>
        <fullName evidence="1">Uncharacterized protein</fullName>
    </submittedName>
</protein>
<proteinExistence type="predicted"/>
<gene>
    <name evidence="1" type="ORF">J2W61_003405</name>
</gene>
<dbReference type="EMBL" id="JAVDSW010000003">
    <property type="protein sequence ID" value="MDR6703533.1"/>
    <property type="molecule type" value="Genomic_DNA"/>
</dbReference>
<name>A0AAW8LWL9_AGRTU</name>
<dbReference type="Proteomes" id="UP001265315">
    <property type="component" value="Unassembled WGS sequence"/>
</dbReference>
<reference evidence="1" key="1">
    <citation type="submission" date="2023-07" db="EMBL/GenBank/DDBJ databases">
        <title>Sorghum-associated microbial communities from plants grown in Nebraska, USA.</title>
        <authorList>
            <person name="Schachtman D."/>
        </authorList>
    </citation>
    <scope>NUCLEOTIDE SEQUENCE</scope>
    <source>
        <strain evidence="1">1457</strain>
    </source>
</reference>